<dbReference type="EMBL" id="QGNW01000036">
    <property type="protein sequence ID" value="RVX09856.1"/>
    <property type="molecule type" value="Genomic_DNA"/>
</dbReference>
<evidence type="ECO:0000256" key="1">
    <source>
        <dbReference type="SAM" id="MobiDB-lite"/>
    </source>
</evidence>
<accession>A0A438JLK9</accession>
<evidence type="ECO:0000313" key="2">
    <source>
        <dbReference type="EMBL" id="RVX09856.1"/>
    </source>
</evidence>
<organism evidence="2 3">
    <name type="scientific">Vitis vinifera</name>
    <name type="common">Grape</name>
    <dbReference type="NCBI Taxonomy" id="29760"/>
    <lineage>
        <taxon>Eukaryota</taxon>
        <taxon>Viridiplantae</taxon>
        <taxon>Streptophyta</taxon>
        <taxon>Embryophyta</taxon>
        <taxon>Tracheophyta</taxon>
        <taxon>Spermatophyta</taxon>
        <taxon>Magnoliopsida</taxon>
        <taxon>eudicotyledons</taxon>
        <taxon>Gunneridae</taxon>
        <taxon>Pentapetalae</taxon>
        <taxon>rosids</taxon>
        <taxon>Vitales</taxon>
        <taxon>Vitaceae</taxon>
        <taxon>Viteae</taxon>
        <taxon>Vitis</taxon>
    </lineage>
</organism>
<protein>
    <recommendedName>
        <fullName evidence="4">Integrase catalytic domain-containing protein</fullName>
    </recommendedName>
</protein>
<evidence type="ECO:0000313" key="3">
    <source>
        <dbReference type="Proteomes" id="UP000288805"/>
    </source>
</evidence>
<reference evidence="2 3" key="1">
    <citation type="journal article" date="2018" name="PLoS Genet.">
        <title>Population sequencing reveals clonal diversity and ancestral inbreeding in the grapevine cultivar Chardonnay.</title>
        <authorList>
            <person name="Roach M.J."/>
            <person name="Johnson D.L."/>
            <person name="Bohlmann J."/>
            <person name="van Vuuren H.J."/>
            <person name="Jones S.J."/>
            <person name="Pretorius I.S."/>
            <person name="Schmidt S.A."/>
            <person name="Borneman A.R."/>
        </authorList>
    </citation>
    <scope>NUCLEOTIDE SEQUENCE [LARGE SCALE GENOMIC DNA]</scope>
    <source>
        <strain evidence="3">cv. Chardonnay</strain>
        <tissue evidence="2">Leaf</tissue>
    </source>
</reference>
<sequence length="111" mass="12538">MVHSLIASPSEFLFGTEHPEFILHTGYPQSNGQAEATNKTLITALKKRLDKPKENGWKSYPASCGLIEPHLDGRQETLPSPSIRYGRSHSYRNRVPTIRTEAANRMMQMQS</sequence>
<feature type="region of interest" description="Disordered" evidence="1">
    <location>
        <begin position="71"/>
        <end position="91"/>
    </location>
</feature>
<comment type="caution">
    <text evidence="2">The sequence shown here is derived from an EMBL/GenBank/DDBJ whole genome shotgun (WGS) entry which is preliminary data.</text>
</comment>
<evidence type="ECO:0008006" key="4">
    <source>
        <dbReference type="Google" id="ProtNLM"/>
    </source>
</evidence>
<name>A0A438JLK9_VITVI</name>
<proteinExistence type="predicted"/>
<dbReference type="AlphaFoldDB" id="A0A438JLK9"/>
<gene>
    <name evidence="2" type="ORF">CK203_012805</name>
</gene>
<dbReference type="Proteomes" id="UP000288805">
    <property type="component" value="Unassembled WGS sequence"/>
</dbReference>